<comment type="similarity">
    <text evidence="8">Belongs to the TonB-dependent receptor family.</text>
</comment>
<feature type="signal peptide" evidence="9">
    <location>
        <begin position="1"/>
        <end position="21"/>
    </location>
</feature>
<organism evidence="11 12">
    <name type="scientific">Mucilaginibacter myungsuensis</name>
    <dbReference type="NCBI Taxonomy" id="649104"/>
    <lineage>
        <taxon>Bacteria</taxon>
        <taxon>Pseudomonadati</taxon>
        <taxon>Bacteroidota</taxon>
        <taxon>Sphingobacteriia</taxon>
        <taxon>Sphingobacteriales</taxon>
        <taxon>Sphingobacteriaceae</taxon>
        <taxon>Mucilaginibacter</taxon>
    </lineage>
</organism>
<keyword evidence="12" id="KW-1185">Reference proteome</keyword>
<dbReference type="Gene3D" id="2.40.170.20">
    <property type="entry name" value="TonB-dependent receptor, beta-barrel domain"/>
    <property type="match status" value="1"/>
</dbReference>
<dbReference type="EMBL" id="JADFFL010000004">
    <property type="protein sequence ID" value="MBE9662846.1"/>
    <property type="molecule type" value="Genomic_DNA"/>
</dbReference>
<sequence>MKKSLLFFFLLLCCWSVEVSAQSRTVTGKVTSAEDRSPLPGVTVKIKGTTTATQTSATGDYTIKADIGQTLVFSFIGNIPQEAVVTSATTPLNVQLRTDSKSLDEVMVTAFNIKQDRKAINYAAQNVTGKDIEESRQQNLVNALQGKVAGAVITSSGGGPGEGANIVLRGGTSLDNDNSPLFVIDGVPLDNSSFVESLSPGAGSGFNGVLGRSVGTPNRVSDINPDDIENVTVLKGPAASALYGSRGGNGAVIITTKKGKAGAAQVTYNNLFSFDNVRRLPETQSLYKQGVSGRYDPTSRLSYGSQFLPGETIYDNLGTFFQTGRSAQHNISVSGGNEKTTYRFSAANAQQDGVVPKTNYGKTSAKLAGSIIASDKFTMNGSANYIRTTGRRPLQGPGLFGGSGGFLVSIFNWPKNDNMADYLSPDGTRRRLLASATADTDNPYWTIENNPQTDNNDRFIGNASFEYKPLTWLRANYTIGTDYYTEKNRSVRATGTSLPNNLNGGLGETVNTFQNITSNFLVTATKKFGDFNTSLLVGNAIEQRKFNTVDYLGLIFQNPTFISINNTVNRSLVQRNSVYRSVGFFGSLNVDFQQTVFFNITGRNDYSSTLPVKNQSYFYPSASLGYEFTKTLGMQNSKIMNYGKLKVSFASVGKDTAPYRLESPLANNTFIGGGFRYGFFGNNPELMAERRNSFETGLDMQFLSNRLRLDFTYYLDRTVDQIIAPRISQATGYILQYVNGGRIQNQGVEIMVQGTAIRSKDFNWDINLNFARNKSKVLELPYPLTVLRNSDASIINTAEGASYPGQSLTSISALDYIRDPDGNIIIDANGYPTFNSTVFSYGGDRSPDFTAGLNNTFRYKDVELSFLVDIRKGGAVINGNEWELVRSGLSAQTADRYKMVVFKGVVRNADGTYSPNTKPAELSEGYYRNNLALVGTPFIEDGSWIRLRTVTVNYNLNPKITPKPFRQLSIFATGRNLVLLTKYSGVDPEVGVSGAGVRGGGSIGLDYGGVPARKGFDLGLKVGF</sequence>
<comment type="subcellular location">
    <subcellularLocation>
        <location evidence="1 8">Cell outer membrane</location>
        <topology evidence="1 8">Multi-pass membrane protein</topology>
    </subcellularLocation>
</comment>
<dbReference type="Pfam" id="PF13715">
    <property type="entry name" value="CarbopepD_reg_2"/>
    <property type="match status" value="1"/>
</dbReference>
<dbReference type="NCBIfam" id="TIGR04056">
    <property type="entry name" value="OMP_RagA_SusC"/>
    <property type="match status" value="1"/>
</dbReference>
<keyword evidence="2 8" id="KW-0813">Transport</keyword>
<keyword evidence="7 8" id="KW-0998">Cell outer membrane</keyword>
<evidence type="ECO:0000256" key="4">
    <source>
        <dbReference type="ARBA" id="ARBA00022692"/>
    </source>
</evidence>
<dbReference type="InterPro" id="IPR023996">
    <property type="entry name" value="TonB-dep_OMP_SusC/RagA"/>
</dbReference>
<dbReference type="AlphaFoldDB" id="A0A929KWD4"/>
<evidence type="ECO:0000256" key="2">
    <source>
        <dbReference type="ARBA" id="ARBA00022448"/>
    </source>
</evidence>
<dbReference type="InterPro" id="IPR039426">
    <property type="entry name" value="TonB-dep_rcpt-like"/>
</dbReference>
<dbReference type="GO" id="GO:0009279">
    <property type="term" value="C:cell outer membrane"/>
    <property type="evidence" value="ECO:0007669"/>
    <property type="project" value="UniProtKB-SubCell"/>
</dbReference>
<dbReference type="PROSITE" id="PS52016">
    <property type="entry name" value="TONB_DEPENDENT_REC_3"/>
    <property type="match status" value="1"/>
</dbReference>
<name>A0A929KWD4_9SPHI</name>
<dbReference type="InterPro" id="IPR012910">
    <property type="entry name" value="Plug_dom"/>
</dbReference>
<dbReference type="InterPro" id="IPR036942">
    <property type="entry name" value="Beta-barrel_TonB_sf"/>
</dbReference>
<dbReference type="PANTHER" id="PTHR30069">
    <property type="entry name" value="TONB-DEPENDENT OUTER MEMBRANE RECEPTOR"/>
    <property type="match status" value="1"/>
</dbReference>
<dbReference type="SUPFAM" id="SSF56935">
    <property type="entry name" value="Porins"/>
    <property type="match status" value="1"/>
</dbReference>
<dbReference type="GO" id="GO:0015344">
    <property type="term" value="F:siderophore uptake transmembrane transporter activity"/>
    <property type="evidence" value="ECO:0007669"/>
    <property type="project" value="TreeGrafter"/>
</dbReference>
<dbReference type="Gene3D" id="2.170.130.10">
    <property type="entry name" value="TonB-dependent receptor, plug domain"/>
    <property type="match status" value="1"/>
</dbReference>
<protein>
    <submittedName>
        <fullName evidence="11">SusC/RagA family TonB-linked outer membrane protein</fullName>
    </submittedName>
</protein>
<dbReference type="GO" id="GO:0044718">
    <property type="term" value="P:siderophore transmembrane transport"/>
    <property type="evidence" value="ECO:0007669"/>
    <property type="project" value="TreeGrafter"/>
</dbReference>
<evidence type="ECO:0000256" key="6">
    <source>
        <dbReference type="ARBA" id="ARBA00023136"/>
    </source>
</evidence>
<keyword evidence="6 8" id="KW-0472">Membrane</keyword>
<gene>
    <name evidence="11" type="ORF">IRJ16_13205</name>
</gene>
<comment type="caution">
    <text evidence="11">The sequence shown here is derived from an EMBL/GenBank/DDBJ whole genome shotgun (WGS) entry which is preliminary data.</text>
</comment>
<evidence type="ECO:0000256" key="7">
    <source>
        <dbReference type="ARBA" id="ARBA00023237"/>
    </source>
</evidence>
<evidence type="ECO:0000313" key="11">
    <source>
        <dbReference type="EMBL" id="MBE9662846.1"/>
    </source>
</evidence>
<evidence type="ECO:0000256" key="3">
    <source>
        <dbReference type="ARBA" id="ARBA00022452"/>
    </source>
</evidence>
<feature type="chain" id="PRO_5037365773" evidence="9">
    <location>
        <begin position="22"/>
        <end position="1024"/>
    </location>
</feature>
<dbReference type="Gene3D" id="2.60.40.1120">
    <property type="entry name" value="Carboxypeptidase-like, regulatory domain"/>
    <property type="match status" value="1"/>
</dbReference>
<dbReference type="InterPro" id="IPR037066">
    <property type="entry name" value="Plug_dom_sf"/>
</dbReference>
<dbReference type="RefSeq" id="WP_194112069.1">
    <property type="nucleotide sequence ID" value="NZ_JADFFL010000004.1"/>
</dbReference>
<dbReference type="SUPFAM" id="SSF49464">
    <property type="entry name" value="Carboxypeptidase regulatory domain-like"/>
    <property type="match status" value="1"/>
</dbReference>
<dbReference type="Proteomes" id="UP000622475">
    <property type="component" value="Unassembled WGS sequence"/>
</dbReference>
<dbReference type="InterPro" id="IPR008969">
    <property type="entry name" value="CarboxyPept-like_regulatory"/>
</dbReference>
<dbReference type="InterPro" id="IPR023997">
    <property type="entry name" value="TonB-dep_OMP_SusC/RagA_CS"/>
</dbReference>
<keyword evidence="5 9" id="KW-0732">Signal</keyword>
<reference evidence="11" key="1">
    <citation type="submission" date="2020-10" db="EMBL/GenBank/DDBJ databases">
        <title>Mucilaginibacter mali sp. nov., isolated from rhizosphere soil of apple orchard.</title>
        <authorList>
            <person name="Lee J.-S."/>
            <person name="Kim H.S."/>
            <person name="Kim J.-S."/>
        </authorList>
    </citation>
    <scope>NUCLEOTIDE SEQUENCE</scope>
    <source>
        <strain evidence="11">KCTC 22746</strain>
    </source>
</reference>
<dbReference type="Pfam" id="PF07715">
    <property type="entry name" value="Plug"/>
    <property type="match status" value="1"/>
</dbReference>
<keyword evidence="3 8" id="KW-1134">Transmembrane beta strand</keyword>
<keyword evidence="4 8" id="KW-0812">Transmembrane</keyword>
<evidence type="ECO:0000313" key="12">
    <source>
        <dbReference type="Proteomes" id="UP000622475"/>
    </source>
</evidence>
<evidence type="ECO:0000259" key="10">
    <source>
        <dbReference type="Pfam" id="PF07715"/>
    </source>
</evidence>
<evidence type="ECO:0000256" key="8">
    <source>
        <dbReference type="PROSITE-ProRule" id="PRU01360"/>
    </source>
</evidence>
<proteinExistence type="inferred from homology"/>
<evidence type="ECO:0000256" key="9">
    <source>
        <dbReference type="SAM" id="SignalP"/>
    </source>
</evidence>
<dbReference type="NCBIfam" id="TIGR04057">
    <property type="entry name" value="SusC_RagA_signa"/>
    <property type="match status" value="1"/>
</dbReference>
<evidence type="ECO:0000256" key="1">
    <source>
        <dbReference type="ARBA" id="ARBA00004571"/>
    </source>
</evidence>
<accession>A0A929KWD4</accession>
<evidence type="ECO:0000256" key="5">
    <source>
        <dbReference type="ARBA" id="ARBA00022729"/>
    </source>
</evidence>
<dbReference type="PANTHER" id="PTHR30069:SF29">
    <property type="entry name" value="HEMOGLOBIN AND HEMOGLOBIN-HAPTOGLOBIN-BINDING PROTEIN 1-RELATED"/>
    <property type="match status" value="1"/>
</dbReference>
<feature type="domain" description="TonB-dependent receptor plug" evidence="10">
    <location>
        <begin position="119"/>
        <end position="251"/>
    </location>
</feature>